<keyword evidence="3" id="KW-1185">Reference proteome</keyword>
<dbReference type="InterPro" id="IPR002885">
    <property type="entry name" value="PPR_rpt"/>
</dbReference>
<dbReference type="EMBL" id="LUGH01000456">
    <property type="protein sequence ID" value="OBZ84911.1"/>
    <property type="molecule type" value="Genomic_DNA"/>
</dbReference>
<feature type="repeat" description="PPR" evidence="1">
    <location>
        <begin position="572"/>
        <end position="606"/>
    </location>
</feature>
<dbReference type="STRING" id="101091.A0A1C7N765"/>
<evidence type="ECO:0000256" key="1">
    <source>
        <dbReference type="PROSITE-ProRule" id="PRU00708"/>
    </source>
</evidence>
<evidence type="ECO:0000313" key="2">
    <source>
        <dbReference type="EMBL" id="OBZ84911.1"/>
    </source>
</evidence>
<feature type="repeat" description="PPR" evidence="1">
    <location>
        <begin position="432"/>
        <end position="466"/>
    </location>
</feature>
<dbReference type="Proteomes" id="UP000093000">
    <property type="component" value="Unassembled WGS sequence"/>
</dbReference>
<feature type="repeat" description="PPR" evidence="1">
    <location>
        <begin position="362"/>
        <end position="396"/>
    </location>
</feature>
<dbReference type="Pfam" id="PF13812">
    <property type="entry name" value="PPR_3"/>
    <property type="match status" value="3"/>
</dbReference>
<evidence type="ECO:0008006" key="4">
    <source>
        <dbReference type="Google" id="ProtNLM"/>
    </source>
</evidence>
<evidence type="ECO:0000313" key="3">
    <source>
        <dbReference type="Proteomes" id="UP000093000"/>
    </source>
</evidence>
<dbReference type="InParanoid" id="A0A1C7N765"/>
<dbReference type="Gene3D" id="1.25.40.10">
    <property type="entry name" value="Tetratricopeptide repeat domain"/>
    <property type="match status" value="2"/>
</dbReference>
<feature type="repeat" description="PPR" evidence="1">
    <location>
        <begin position="537"/>
        <end position="571"/>
    </location>
</feature>
<dbReference type="GO" id="GO:0005739">
    <property type="term" value="C:mitochondrion"/>
    <property type="evidence" value="ECO:0007669"/>
    <property type="project" value="TreeGrafter"/>
</dbReference>
<dbReference type="OrthoDB" id="185373at2759"/>
<organism evidence="2 3">
    <name type="scientific">Choanephora cucurbitarum</name>
    <dbReference type="NCBI Taxonomy" id="101091"/>
    <lineage>
        <taxon>Eukaryota</taxon>
        <taxon>Fungi</taxon>
        <taxon>Fungi incertae sedis</taxon>
        <taxon>Mucoromycota</taxon>
        <taxon>Mucoromycotina</taxon>
        <taxon>Mucoromycetes</taxon>
        <taxon>Mucorales</taxon>
        <taxon>Mucorineae</taxon>
        <taxon>Choanephoraceae</taxon>
        <taxon>Choanephoroideae</taxon>
        <taxon>Choanephora</taxon>
    </lineage>
</organism>
<reference evidence="2 3" key="1">
    <citation type="submission" date="2016-03" db="EMBL/GenBank/DDBJ databases">
        <title>Choanephora cucurbitarum.</title>
        <authorList>
            <person name="Min B."/>
            <person name="Park H."/>
            <person name="Park J.-H."/>
            <person name="Shin H.-D."/>
            <person name="Choi I.-G."/>
        </authorList>
    </citation>
    <scope>NUCLEOTIDE SEQUENCE [LARGE SCALE GENOMIC DNA]</scope>
    <source>
        <strain evidence="2 3">KUS-F28377</strain>
    </source>
</reference>
<feature type="repeat" description="PPR" evidence="1">
    <location>
        <begin position="397"/>
        <end position="431"/>
    </location>
</feature>
<dbReference type="InterPro" id="IPR011990">
    <property type="entry name" value="TPR-like_helical_dom_sf"/>
</dbReference>
<dbReference type="InterPro" id="IPR051114">
    <property type="entry name" value="Mito_RNA_Proc_CCM1"/>
</dbReference>
<dbReference type="AlphaFoldDB" id="A0A1C7N765"/>
<gene>
    <name evidence="2" type="ORF">A0J61_07036</name>
</gene>
<dbReference type="PANTHER" id="PTHR47934">
    <property type="entry name" value="PENTATRICOPEPTIDE REPEAT-CONTAINING PROTEIN PET309, MITOCHONDRIAL"/>
    <property type="match status" value="1"/>
</dbReference>
<dbReference type="GO" id="GO:0006396">
    <property type="term" value="P:RNA processing"/>
    <property type="evidence" value="ECO:0007669"/>
    <property type="project" value="TreeGrafter"/>
</dbReference>
<dbReference type="GO" id="GO:0003729">
    <property type="term" value="F:mRNA binding"/>
    <property type="evidence" value="ECO:0007669"/>
    <property type="project" value="TreeGrafter"/>
</dbReference>
<dbReference type="NCBIfam" id="TIGR00756">
    <property type="entry name" value="PPR"/>
    <property type="match status" value="3"/>
</dbReference>
<dbReference type="PANTHER" id="PTHR47934:SF6">
    <property type="entry name" value="MITOCHONDRIAL GROUP I INTRON SPLICING FACTOR CCM1-RELATED"/>
    <property type="match status" value="1"/>
</dbReference>
<name>A0A1C7N765_9FUNG</name>
<sequence length="662" mass="75514">MRKPTTHFKDVSRLLSATIDSGRSFAMSHNCRQITQLKALLWEAFPQHNSCSSQSIPHSRRSPLIAALRNMSTSSSAVLIDKPLSSTSVMPRPSHRLPGSIFNMSAQLTFADLDCAIQAHNADKAWSIFATLASRKNEIIPLTLCCSLYALLIYAKRLSSSPNKANKLRQRQVGQLLDYVELQSSRELFLSSVQEIPISSQKQLSRAIKSGNYKEAWQIFYRSYRENQRKNGNEQLKLSRNTCLKLMLMVMNDKSLNKNQLKMRLQLIALHGAGTSEFDSRYLSAADVCRLAHICHGYQKNKLTAHELIDDYVLGLEKKKQMHRADALDELIWRMLIHGDIEKAQQVLHLVTEKLVDKVEINETVFINMMNAYRKQKRYHESLKLFEQLLETGKRPTVKAFNAVLQVFTAQASVEQAEYIFESMLQLDVEPDAATFTEMIKVGANAGQMRHCIHYYSKMLQTNVKPNAYTYSALIEASGRRNDTNLMLRWFHTMLAQEIEPNGIVLASILRAFSKQNMSDVALQVAQQAAMTGIKTDTVLYTILLKMQAESQGVEGALNIHRDMLADSIQPNTYTYTTLIDICGSSNMPETAEKIFDLMKKSRRHKPNTVTYSALIDAWLKARRKDKAESVIFDFLKECKSDRSGRFWLDSRIRDRLKMRCC</sequence>
<dbReference type="SUPFAM" id="SSF48452">
    <property type="entry name" value="TPR-like"/>
    <property type="match status" value="1"/>
</dbReference>
<comment type="caution">
    <text evidence="2">The sequence shown here is derived from an EMBL/GenBank/DDBJ whole genome shotgun (WGS) entry which is preliminary data.</text>
</comment>
<proteinExistence type="predicted"/>
<protein>
    <recommendedName>
        <fullName evidence="4">Pentacotripeptide-repeat region of PRORP domain-containing protein</fullName>
    </recommendedName>
</protein>
<feature type="repeat" description="PPR" evidence="1">
    <location>
        <begin position="467"/>
        <end position="501"/>
    </location>
</feature>
<dbReference type="PROSITE" id="PS51375">
    <property type="entry name" value="PPR"/>
    <property type="match status" value="6"/>
</dbReference>
<accession>A0A1C7N765</accession>
<dbReference type="GO" id="GO:0007005">
    <property type="term" value="P:mitochondrion organization"/>
    <property type="evidence" value="ECO:0007669"/>
    <property type="project" value="TreeGrafter"/>
</dbReference>